<feature type="domain" description="Conserved hypothetical protein CHP02679 N terminus" evidence="2">
    <location>
        <begin position="49"/>
        <end position="264"/>
    </location>
</feature>
<accession>A0A3A1QVT4</accession>
<reference evidence="3 4" key="1">
    <citation type="submission" date="2018-09" db="EMBL/GenBank/DDBJ databases">
        <title>Bacillus saliacetes sp. nov., isolated from Thai shrimp paste (Ka-pi).</title>
        <authorList>
            <person name="Daroonpunt R."/>
            <person name="Tanasupawat S."/>
            <person name="Yiamsombut S."/>
        </authorList>
    </citation>
    <scope>NUCLEOTIDE SEQUENCE [LARGE SCALE GENOMIC DNA]</scope>
    <source>
        <strain evidence="3 4">SKP7-4</strain>
    </source>
</reference>
<feature type="domain" description="DUF2399" evidence="1">
    <location>
        <begin position="287"/>
        <end position="440"/>
    </location>
</feature>
<dbReference type="OrthoDB" id="1661308at2"/>
<sequence>MNGMGFRGNQFNRKRKISMNDLSLLKGETAFQKLFLLFRKRYESLGRIGGTVSLKSFSVEELKVISGLTGLPVEELRGKQSITLLRFEKSLNRTRYQYDSLLSFLEDYFEETFVANRDLLMQEQEREMEFLRDARVKFPQIDWYIDWVSSKSADTRWIWSVYKEDSARLSYYLEHLEKAWGFIRKEHMFIRIPLFAQKVTGNPHAFDRNAILGKMLLHLLTVDQKNKEEGEISFSKTSEEENDLLGFYGLLRDDLWSFITCQNILAETDQGLHPVWMAAQETGTVLNLPLKELIKVDKVYPYRGNAVWVVENSSVASTLMDLAPTAPVICTHGQVRIAGWRLIELLASSEVTIYYSGDLDPEGMLIADRLVGRFPEAVQLWRMDEKSYLEGRSEEIISDKRLSQLKKLRHPGLNKVAEGIQREKRAGYQEALVEVMLEDLKRE</sequence>
<name>A0A3A1QVT4_9BACI</name>
<dbReference type="InterPro" id="IPR024466">
    <property type="entry name" value="CHP02679_N"/>
</dbReference>
<dbReference type="InterPro" id="IPR024465">
    <property type="entry name" value="DUF2399"/>
</dbReference>
<dbReference type="CDD" id="cd00188">
    <property type="entry name" value="TOPRIM"/>
    <property type="match status" value="1"/>
</dbReference>
<evidence type="ECO:0000313" key="4">
    <source>
        <dbReference type="Proteomes" id="UP000265801"/>
    </source>
</evidence>
<evidence type="ECO:0000259" key="1">
    <source>
        <dbReference type="Pfam" id="PF09664"/>
    </source>
</evidence>
<proteinExistence type="predicted"/>
<evidence type="ECO:0000313" key="3">
    <source>
        <dbReference type="EMBL" id="RIW32548.1"/>
    </source>
</evidence>
<dbReference type="Pfam" id="PF11796">
    <property type="entry name" value="DUF3323"/>
    <property type="match status" value="1"/>
</dbReference>
<comment type="caution">
    <text evidence="3">The sequence shown here is derived from an EMBL/GenBank/DDBJ whole genome shotgun (WGS) entry which is preliminary data.</text>
</comment>
<keyword evidence="4" id="KW-1185">Reference proteome</keyword>
<protein>
    <submittedName>
        <fullName evidence="3">DUF2399 domain-containing protein</fullName>
    </submittedName>
</protein>
<dbReference type="EMBL" id="QXIR01000017">
    <property type="protein sequence ID" value="RIW32548.1"/>
    <property type="molecule type" value="Genomic_DNA"/>
</dbReference>
<dbReference type="Pfam" id="PF09664">
    <property type="entry name" value="DUF2399"/>
    <property type="match status" value="1"/>
</dbReference>
<gene>
    <name evidence="3" type="ORF">D3H55_13265</name>
</gene>
<evidence type="ECO:0000259" key="2">
    <source>
        <dbReference type="Pfam" id="PF11796"/>
    </source>
</evidence>
<organism evidence="3 4">
    <name type="scientific">Bacillus salacetis</name>
    <dbReference type="NCBI Taxonomy" id="2315464"/>
    <lineage>
        <taxon>Bacteria</taxon>
        <taxon>Bacillati</taxon>
        <taxon>Bacillota</taxon>
        <taxon>Bacilli</taxon>
        <taxon>Bacillales</taxon>
        <taxon>Bacillaceae</taxon>
        <taxon>Bacillus</taxon>
    </lineage>
</organism>
<dbReference type="AlphaFoldDB" id="A0A3A1QVT4"/>
<dbReference type="Proteomes" id="UP000265801">
    <property type="component" value="Unassembled WGS sequence"/>
</dbReference>